<dbReference type="EMBL" id="CH476621">
    <property type="protein sequence ID" value="EDN91490.1"/>
    <property type="molecule type" value="Genomic_DNA"/>
</dbReference>
<accession>A7E6G8</accession>
<evidence type="ECO:0000313" key="1">
    <source>
        <dbReference type="EMBL" id="EDN91490.1"/>
    </source>
</evidence>
<protein>
    <submittedName>
        <fullName evidence="1">Uncharacterized protein</fullName>
    </submittedName>
</protein>
<dbReference type="GeneID" id="5495047"/>
<gene>
    <name evidence="1" type="ORF">SS1G_00893</name>
</gene>
<organism evidence="1 2">
    <name type="scientific">Sclerotinia sclerotiorum (strain ATCC 18683 / 1980 / Ss-1)</name>
    <name type="common">White mold</name>
    <name type="synonym">Whetzelinia sclerotiorum</name>
    <dbReference type="NCBI Taxonomy" id="665079"/>
    <lineage>
        <taxon>Eukaryota</taxon>
        <taxon>Fungi</taxon>
        <taxon>Dikarya</taxon>
        <taxon>Ascomycota</taxon>
        <taxon>Pezizomycotina</taxon>
        <taxon>Leotiomycetes</taxon>
        <taxon>Helotiales</taxon>
        <taxon>Sclerotiniaceae</taxon>
        <taxon>Sclerotinia</taxon>
    </lineage>
</organism>
<reference evidence="2" key="1">
    <citation type="journal article" date="2011" name="PLoS Genet.">
        <title>Genomic analysis of the necrotrophic fungal pathogens Sclerotinia sclerotiorum and Botrytis cinerea.</title>
        <authorList>
            <person name="Amselem J."/>
            <person name="Cuomo C.A."/>
            <person name="van Kan J.A."/>
            <person name="Viaud M."/>
            <person name="Benito E.P."/>
            <person name="Couloux A."/>
            <person name="Coutinho P.M."/>
            <person name="de Vries R.P."/>
            <person name="Dyer P.S."/>
            <person name="Fillinger S."/>
            <person name="Fournier E."/>
            <person name="Gout L."/>
            <person name="Hahn M."/>
            <person name="Kohn L."/>
            <person name="Lapalu N."/>
            <person name="Plummer K.M."/>
            <person name="Pradier J.M."/>
            <person name="Quevillon E."/>
            <person name="Sharon A."/>
            <person name="Simon A."/>
            <person name="ten Have A."/>
            <person name="Tudzynski B."/>
            <person name="Tudzynski P."/>
            <person name="Wincker P."/>
            <person name="Andrew M."/>
            <person name="Anthouard V."/>
            <person name="Beever R.E."/>
            <person name="Beffa R."/>
            <person name="Benoit I."/>
            <person name="Bouzid O."/>
            <person name="Brault B."/>
            <person name="Chen Z."/>
            <person name="Choquer M."/>
            <person name="Collemare J."/>
            <person name="Cotton P."/>
            <person name="Danchin E.G."/>
            <person name="Da Silva C."/>
            <person name="Gautier A."/>
            <person name="Giraud C."/>
            <person name="Giraud T."/>
            <person name="Gonzalez C."/>
            <person name="Grossetete S."/>
            <person name="Guldener U."/>
            <person name="Henrissat B."/>
            <person name="Howlett B.J."/>
            <person name="Kodira C."/>
            <person name="Kretschmer M."/>
            <person name="Lappartient A."/>
            <person name="Leroch M."/>
            <person name="Levis C."/>
            <person name="Mauceli E."/>
            <person name="Neuveglise C."/>
            <person name="Oeser B."/>
            <person name="Pearson M."/>
            <person name="Poulain J."/>
            <person name="Poussereau N."/>
            <person name="Quesneville H."/>
            <person name="Rascle C."/>
            <person name="Schumacher J."/>
            <person name="Segurens B."/>
            <person name="Sexton A."/>
            <person name="Silva E."/>
            <person name="Sirven C."/>
            <person name="Soanes D.M."/>
            <person name="Talbot N.J."/>
            <person name="Templeton M."/>
            <person name="Yandava C."/>
            <person name="Yarden O."/>
            <person name="Zeng Q."/>
            <person name="Rollins J.A."/>
            <person name="Lebrun M.H."/>
            <person name="Dickman M."/>
        </authorList>
    </citation>
    <scope>NUCLEOTIDE SEQUENCE [LARGE SCALE GENOMIC DNA]</scope>
    <source>
        <strain evidence="2">ATCC 18683 / 1980 / Ss-1</strain>
    </source>
</reference>
<dbReference type="InParanoid" id="A7E6G8"/>
<keyword evidence="2" id="KW-1185">Reference proteome</keyword>
<dbReference type="HOGENOM" id="CLU_2401001_0_0_1"/>
<name>A7E6G8_SCLS1</name>
<dbReference type="RefSeq" id="XP_001598804.1">
    <property type="nucleotide sequence ID" value="XM_001598754.1"/>
</dbReference>
<dbReference type="Proteomes" id="UP000001312">
    <property type="component" value="Unassembled WGS sequence"/>
</dbReference>
<evidence type="ECO:0000313" key="2">
    <source>
        <dbReference type="Proteomes" id="UP000001312"/>
    </source>
</evidence>
<proteinExistence type="predicted"/>
<dbReference type="KEGG" id="ssl:SS1G_00893"/>
<dbReference type="AlphaFoldDB" id="A7E6G8"/>
<sequence>MARLVRMCAIKLIAGRSRDLGLNRSAFFSKLRPDGIESQVAICKVMEFYSQVLRAVCMGILGSVGRDDIGKAMSSLRYHTIKFLDPTPRYHIR</sequence>